<dbReference type="GO" id="GO:0016787">
    <property type="term" value="F:hydrolase activity"/>
    <property type="evidence" value="ECO:0007669"/>
    <property type="project" value="UniProtKB-KW"/>
</dbReference>
<dbReference type="Gene3D" id="3.20.20.140">
    <property type="entry name" value="Metal-dependent hydrolases"/>
    <property type="match status" value="1"/>
</dbReference>
<reference evidence="3" key="1">
    <citation type="submission" date="2010-01" db="EMBL/GenBank/DDBJ databases">
        <title>Genome fragments of uncultured bacteria from the North Pacific subtropical Gyre.</title>
        <authorList>
            <person name="Pham V.D."/>
            <person name="Delong E.F."/>
        </authorList>
    </citation>
    <scope>NUCLEOTIDE SEQUENCE</scope>
</reference>
<evidence type="ECO:0000259" key="2">
    <source>
        <dbReference type="Pfam" id="PF04909"/>
    </source>
</evidence>
<dbReference type="InterPro" id="IPR006680">
    <property type="entry name" value="Amidohydro-rel"/>
</dbReference>
<dbReference type="InterPro" id="IPR032465">
    <property type="entry name" value="ACMSD"/>
</dbReference>
<name>E7C7X3_9BACT</name>
<feature type="domain" description="Amidohydrolase-related" evidence="2">
    <location>
        <begin position="50"/>
        <end position="362"/>
    </location>
</feature>
<dbReference type="GO" id="GO:0005737">
    <property type="term" value="C:cytoplasm"/>
    <property type="evidence" value="ECO:0007669"/>
    <property type="project" value="TreeGrafter"/>
</dbReference>
<dbReference type="PANTHER" id="PTHR21240">
    <property type="entry name" value="2-AMINO-3-CARBOXYLMUCONATE-6-SEMIALDEHYDE DECARBOXYLASE"/>
    <property type="match status" value="1"/>
</dbReference>
<sequence length="366" mass="40942">MSNDKNDAVQIIGCDLHYHRERPAFDRNPSTIESKTPRPVSVNGKRMAVIDMHAHCQLSNVWPMVQGREELGGENPYEGQLKKTENIEVRLKQMDQMGTDLEVFSIGTEQHFPWAEYELAQDIAKLQNETLTEVCSVHPDRFVPLGVVSLQHPQLAVAQLENSVKNLGHRGCMIRGNIMGQELSDAKFFPFWAKAEELDVVVFIHPRVPKTGNARLQGQGFLSNMIGNPLETAMALAHLIYEGTLDRFPGIKIVAAHGGGYLPSYIGRFDHGHNSRDRGGRGLEKKKPSEYIRNLYFDTLVYGTQNLAHLIEEVGISQLMLGTDHDFGMTNRNAVAHLLSVEGLSEADIESILNGTAKRLFKIDHI</sequence>
<dbReference type="Pfam" id="PF04909">
    <property type="entry name" value="Amidohydro_2"/>
    <property type="match status" value="1"/>
</dbReference>
<accession>E7C7X3</accession>
<organism evidence="3">
    <name type="scientific">uncultured nuHF2 cluster bacterium HF0770_42C12</name>
    <dbReference type="NCBI Taxonomy" id="723593"/>
    <lineage>
        <taxon>Bacteria</taxon>
        <taxon>environmental samples</taxon>
    </lineage>
</organism>
<dbReference type="EMBL" id="GU568018">
    <property type="protein sequence ID" value="ADI23547.1"/>
    <property type="molecule type" value="Genomic_DNA"/>
</dbReference>
<evidence type="ECO:0000256" key="1">
    <source>
        <dbReference type="ARBA" id="ARBA00023239"/>
    </source>
</evidence>
<dbReference type="AlphaFoldDB" id="E7C7X3"/>
<keyword evidence="1" id="KW-0456">Lyase</keyword>
<protein>
    <submittedName>
        <fullName evidence="3">Predicted metal-dependent hydrolase of the TIM-barrel fold</fullName>
    </submittedName>
</protein>
<dbReference type="GO" id="GO:0016831">
    <property type="term" value="F:carboxy-lyase activity"/>
    <property type="evidence" value="ECO:0007669"/>
    <property type="project" value="InterPro"/>
</dbReference>
<evidence type="ECO:0000313" key="3">
    <source>
        <dbReference type="EMBL" id="ADI23547.1"/>
    </source>
</evidence>
<dbReference type="SUPFAM" id="SSF51556">
    <property type="entry name" value="Metallo-dependent hydrolases"/>
    <property type="match status" value="1"/>
</dbReference>
<dbReference type="PANTHER" id="PTHR21240:SF28">
    <property type="entry name" value="ISO-OROTATE DECARBOXYLASE (EUROFUNG)"/>
    <property type="match status" value="1"/>
</dbReference>
<proteinExistence type="predicted"/>
<dbReference type="InterPro" id="IPR032466">
    <property type="entry name" value="Metal_Hydrolase"/>
</dbReference>
<dbReference type="GO" id="GO:0019748">
    <property type="term" value="P:secondary metabolic process"/>
    <property type="evidence" value="ECO:0007669"/>
    <property type="project" value="TreeGrafter"/>
</dbReference>
<keyword evidence="3" id="KW-0378">Hydrolase</keyword>